<comment type="catalytic activity">
    <reaction evidence="6">
        <text>a medium-chain fatty acid + ATP + CoA = a medium-chain fatty acyl-CoA + AMP + diphosphate</text>
        <dbReference type="Rhea" id="RHEA:48340"/>
        <dbReference type="ChEBI" id="CHEBI:30616"/>
        <dbReference type="ChEBI" id="CHEBI:33019"/>
        <dbReference type="ChEBI" id="CHEBI:57287"/>
        <dbReference type="ChEBI" id="CHEBI:59558"/>
        <dbReference type="ChEBI" id="CHEBI:90546"/>
        <dbReference type="ChEBI" id="CHEBI:456215"/>
        <dbReference type="EC" id="6.2.1.2"/>
    </reaction>
    <physiologicalReaction direction="left-to-right" evidence="6">
        <dbReference type="Rhea" id="RHEA:48341"/>
    </physiologicalReaction>
</comment>
<dbReference type="GO" id="GO:0006637">
    <property type="term" value="P:acyl-CoA metabolic process"/>
    <property type="evidence" value="ECO:0007669"/>
    <property type="project" value="TreeGrafter"/>
</dbReference>
<comment type="similarity">
    <text evidence="1">Belongs to the ATP-dependent AMP-binding enzyme family.</text>
</comment>
<evidence type="ECO:0000256" key="5">
    <source>
        <dbReference type="ARBA" id="ARBA00039009"/>
    </source>
</evidence>
<sequence length="581" mass="65907">MRVLPKSLMSGVLSDRSLQWSVPHKLLNAPIFYHHHQHYNHHFRQYTSSHVSKSDGITAISPSAAGFNNYEKEKKTFHLNKPEYYNFATDVIDKWAKIPRDMDCQLFGGLVKMEKRYDGHLGIFLLDHEGFYNYSNALLVANILCGPCKLEKGERFLVILGKLPAWWLISIAAIRAGTTQLTAKDIALRLKVSQVRVIITTPDIAEKVDQVEFDFPGLLKAKVLVSGQKAGDMVKAKGWLCFEDLYNLSSPDFEDVKTKSDDPMTIFFTSGTTGHPKMCLHTHASYGLGHYISGRYWMDLTNKDVHWCMSDTGWAKAAWSNFFAPWIFGASVFVVASPKFDPVQTLKILEKYPVSTFCAPPTAYRFMIQEKLKEYKFPALRHCMSAGEPLVLLSATFRCLLNKPGSMGKPPPGMDVRIVDDEGHETGTKQEGNLALKVKPNRPIGFFEGYVDDPEKTEQTMLRDYYLTGDRGYRDEDGYRIGPFEVESALIEHPAVAESAVVSSPDERRGEVVKAFIVLTEQHKEADQVNLMKDIQNHVKSITAPYKYPRKIEFVDSLPKTVSGKIRRIELRDRELVKRKP</sequence>
<gene>
    <name evidence="9" type="ORF">LSH36_6g03077</name>
</gene>
<keyword evidence="4" id="KW-0067">ATP-binding</keyword>
<dbReference type="FunFam" id="3.30.300.30:FF:000005">
    <property type="entry name" value="Acyl-coenzyme A synthetase ACSM5, mitochondrial"/>
    <property type="match status" value="1"/>
</dbReference>
<proteinExistence type="inferred from homology"/>
<dbReference type="PROSITE" id="PS00455">
    <property type="entry name" value="AMP_BINDING"/>
    <property type="match status" value="1"/>
</dbReference>
<evidence type="ECO:0000256" key="6">
    <source>
        <dbReference type="ARBA" id="ARBA00048477"/>
    </source>
</evidence>
<dbReference type="InterPro" id="IPR051087">
    <property type="entry name" value="Mitochondrial_ACSM"/>
</dbReference>
<organism evidence="9 10">
    <name type="scientific">Paralvinella palmiformis</name>
    <dbReference type="NCBI Taxonomy" id="53620"/>
    <lineage>
        <taxon>Eukaryota</taxon>
        <taxon>Metazoa</taxon>
        <taxon>Spiralia</taxon>
        <taxon>Lophotrochozoa</taxon>
        <taxon>Annelida</taxon>
        <taxon>Polychaeta</taxon>
        <taxon>Sedentaria</taxon>
        <taxon>Canalipalpata</taxon>
        <taxon>Terebellida</taxon>
        <taxon>Terebelliformia</taxon>
        <taxon>Alvinellidae</taxon>
        <taxon>Paralvinella</taxon>
    </lineage>
</organism>
<evidence type="ECO:0000256" key="4">
    <source>
        <dbReference type="ARBA" id="ARBA00022840"/>
    </source>
</evidence>
<dbReference type="AlphaFoldDB" id="A0AAD9KDW4"/>
<dbReference type="PANTHER" id="PTHR43605:SF10">
    <property type="entry name" value="ACYL-COA SYNTHETASE MEDIUM CHAIN FAMILY MEMBER 3"/>
    <property type="match status" value="1"/>
</dbReference>
<dbReference type="Proteomes" id="UP001208570">
    <property type="component" value="Unassembled WGS sequence"/>
</dbReference>
<comment type="caution">
    <text evidence="9">The sequence shown here is derived from an EMBL/GenBank/DDBJ whole genome shotgun (WGS) entry which is preliminary data.</text>
</comment>
<reference evidence="9" key="1">
    <citation type="journal article" date="2023" name="Mol. Biol. Evol.">
        <title>Third-Generation Sequencing Reveals the Adaptive Role of the Epigenome in Three Deep-Sea Polychaetes.</title>
        <authorList>
            <person name="Perez M."/>
            <person name="Aroh O."/>
            <person name="Sun Y."/>
            <person name="Lan Y."/>
            <person name="Juniper S.K."/>
            <person name="Young C.R."/>
            <person name="Angers B."/>
            <person name="Qian P.Y."/>
        </authorList>
    </citation>
    <scope>NUCLEOTIDE SEQUENCE</scope>
    <source>
        <strain evidence="9">P08H-3</strain>
    </source>
</reference>
<dbReference type="PANTHER" id="PTHR43605">
    <property type="entry name" value="ACYL-COENZYME A SYNTHETASE"/>
    <property type="match status" value="1"/>
</dbReference>
<dbReference type="GO" id="GO:0006633">
    <property type="term" value="P:fatty acid biosynthetic process"/>
    <property type="evidence" value="ECO:0007669"/>
    <property type="project" value="TreeGrafter"/>
</dbReference>
<evidence type="ECO:0000313" key="9">
    <source>
        <dbReference type="EMBL" id="KAK2169863.1"/>
    </source>
</evidence>
<feature type="domain" description="AMP-binding enzyme C-terminal" evidence="8">
    <location>
        <begin position="485"/>
        <end position="565"/>
    </location>
</feature>
<dbReference type="Gene3D" id="3.40.50.12780">
    <property type="entry name" value="N-terminal domain of ligase-like"/>
    <property type="match status" value="2"/>
</dbReference>
<protein>
    <recommendedName>
        <fullName evidence="5">medium-chain acyl-CoA ligase</fullName>
        <ecNumber evidence="5">6.2.1.2</ecNumber>
    </recommendedName>
</protein>
<dbReference type="InterPro" id="IPR020845">
    <property type="entry name" value="AMP-binding_CS"/>
</dbReference>
<evidence type="ECO:0000259" key="7">
    <source>
        <dbReference type="Pfam" id="PF00501"/>
    </source>
</evidence>
<evidence type="ECO:0000256" key="1">
    <source>
        <dbReference type="ARBA" id="ARBA00006432"/>
    </source>
</evidence>
<dbReference type="SUPFAM" id="SSF56801">
    <property type="entry name" value="Acetyl-CoA synthetase-like"/>
    <property type="match status" value="1"/>
</dbReference>
<keyword evidence="10" id="KW-1185">Reference proteome</keyword>
<dbReference type="Gene3D" id="3.30.300.30">
    <property type="match status" value="1"/>
</dbReference>
<dbReference type="GO" id="GO:0005759">
    <property type="term" value="C:mitochondrial matrix"/>
    <property type="evidence" value="ECO:0007669"/>
    <property type="project" value="TreeGrafter"/>
</dbReference>
<dbReference type="GO" id="GO:0005524">
    <property type="term" value="F:ATP binding"/>
    <property type="evidence" value="ECO:0007669"/>
    <property type="project" value="UniProtKB-KW"/>
</dbReference>
<dbReference type="InterPro" id="IPR042099">
    <property type="entry name" value="ANL_N_sf"/>
</dbReference>
<dbReference type="GO" id="GO:0031956">
    <property type="term" value="F:medium-chain fatty acid-CoA ligase activity"/>
    <property type="evidence" value="ECO:0007669"/>
    <property type="project" value="UniProtKB-EC"/>
</dbReference>
<name>A0AAD9KDW4_9ANNE</name>
<dbReference type="EC" id="6.2.1.2" evidence="5"/>
<keyword evidence="2" id="KW-0436">Ligase</keyword>
<evidence type="ECO:0000256" key="3">
    <source>
        <dbReference type="ARBA" id="ARBA00022741"/>
    </source>
</evidence>
<dbReference type="Pfam" id="PF00501">
    <property type="entry name" value="AMP-binding"/>
    <property type="match status" value="1"/>
</dbReference>
<evidence type="ECO:0000256" key="2">
    <source>
        <dbReference type="ARBA" id="ARBA00022598"/>
    </source>
</evidence>
<keyword evidence="3" id="KW-0547">Nucleotide-binding</keyword>
<evidence type="ECO:0000259" key="8">
    <source>
        <dbReference type="Pfam" id="PF13193"/>
    </source>
</evidence>
<dbReference type="GO" id="GO:0004321">
    <property type="term" value="F:fatty-acyl-CoA synthase activity"/>
    <property type="evidence" value="ECO:0007669"/>
    <property type="project" value="TreeGrafter"/>
</dbReference>
<evidence type="ECO:0000313" key="10">
    <source>
        <dbReference type="Proteomes" id="UP001208570"/>
    </source>
</evidence>
<dbReference type="InterPro" id="IPR000873">
    <property type="entry name" value="AMP-dep_synth/lig_dom"/>
</dbReference>
<dbReference type="Pfam" id="PF13193">
    <property type="entry name" value="AMP-binding_C"/>
    <property type="match status" value="1"/>
</dbReference>
<feature type="domain" description="AMP-dependent synthetase/ligase" evidence="7">
    <location>
        <begin position="140"/>
        <end position="390"/>
    </location>
</feature>
<dbReference type="InterPro" id="IPR025110">
    <property type="entry name" value="AMP-bd_C"/>
</dbReference>
<dbReference type="InterPro" id="IPR045851">
    <property type="entry name" value="AMP-bd_C_sf"/>
</dbReference>
<accession>A0AAD9KDW4</accession>
<dbReference type="EMBL" id="JAODUP010000006">
    <property type="protein sequence ID" value="KAK2169863.1"/>
    <property type="molecule type" value="Genomic_DNA"/>
</dbReference>